<dbReference type="Proteomes" id="UP001207468">
    <property type="component" value="Unassembled WGS sequence"/>
</dbReference>
<dbReference type="EMBL" id="JAGFNK010000057">
    <property type="protein sequence ID" value="KAI9509706.1"/>
    <property type="molecule type" value="Genomic_DNA"/>
</dbReference>
<gene>
    <name evidence="1" type="ORF">F5148DRAFT_1185244</name>
</gene>
<keyword evidence="2" id="KW-1185">Reference proteome</keyword>
<keyword evidence="1" id="KW-0675">Receptor</keyword>
<proteinExistence type="predicted"/>
<sequence>MSLAGLMSGADCAVQVNPLSQVLKHTDDDRSLQRDTISGPSSSRLHHLPSASNNALAEHDMAMARQFFDSRKASVLGPSFSPAPIHDLMSRQLPLIPASHNAAPNFDVAWAEIQRVTALPQNPSSPGAWASEFSPGLFASGPVLQQGTTPANATQGPYLAGNVFGPVANRFCLNAMPQMFSQGLDTRSPVVDIKGKGKFKETDFDAAFAQLGTSQAKLDNFPEVTPEDAIRNVEFKSVWEQMQNSDIPPNPEEIAKWEQEFNQLMNSQREDGDAAQLDDSFGLGLKFDNEGIPILGPYVFGLFSYDFPFPPCSLIIEENNKFPRPSLAKQMLDQNAPLSEVALLLEAAIKKGELGQGGMKALTEGVRLAEEADGAGAGMLSLAISYTNESFDRASHSMLLRWLRARFPDAPIPPEAPEALTQSSWHSRDVVTEALLNVARTQHAQGVIDPDVQLALGVLFYTNGTYDRAKDCFEAALSVRPTDYLLWNRLGSSLSNGNQPEESLGAYREALMLRPTYTRAIYNVGVACLNIGAHKEAAEHFLSALSMQEATGEKSKQLLQTLRRAFLALDRKDLADLTNENPNLDIFRTEGFDF</sequence>
<evidence type="ECO:0000313" key="2">
    <source>
        <dbReference type="Proteomes" id="UP001207468"/>
    </source>
</evidence>
<accession>A0ACC0UDW9</accession>
<protein>
    <submittedName>
        <fullName evidence="1">Peroxisome targeting signal receptor</fullName>
    </submittedName>
</protein>
<reference evidence="1" key="1">
    <citation type="submission" date="2021-03" db="EMBL/GenBank/DDBJ databases">
        <title>Evolutionary priming and transition to the ectomycorrhizal habit in an iconic lineage of mushroom-forming fungi: is preadaptation a requirement?</title>
        <authorList>
            <consortium name="DOE Joint Genome Institute"/>
            <person name="Looney B.P."/>
            <person name="Miyauchi S."/>
            <person name="Morin E."/>
            <person name="Drula E."/>
            <person name="Courty P.E."/>
            <person name="Chicoki N."/>
            <person name="Fauchery L."/>
            <person name="Kohler A."/>
            <person name="Kuo A."/>
            <person name="LaButti K."/>
            <person name="Pangilinan J."/>
            <person name="Lipzen A."/>
            <person name="Riley R."/>
            <person name="Andreopoulos W."/>
            <person name="He G."/>
            <person name="Johnson J."/>
            <person name="Barry K.W."/>
            <person name="Grigoriev I.V."/>
            <person name="Nagy L."/>
            <person name="Hibbett D."/>
            <person name="Henrissat B."/>
            <person name="Matheny P.B."/>
            <person name="Labbe J."/>
            <person name="Martin A.F."/>
        </authorList>
    </citation>
    <scope>NUCLEOTIDE SEQUENCE</scope>
    <source>
        <strain evidence="1">BPL698</strain>
    </source>
</reference>
<comment type="caution">
    <text evidence="1">The sequence shown here is derived from an EMBL/GenBank/DDBJ whole genome shotgun (WGS) entry which is preliminary data.</text>
</comment>
<organism evidence="1 2">
    <name type="scientific">Russula earlei</name>
    <dbReference type="NCBI Taxonomy" id="71964"/>
    <lineage>
        <taxon>Eukaryota</taxon>
        <taxon>Fungi</taxon>
        <taxon>Dikarya</taxon>
        <taxon>Basidiomycota</taxon>
        <taxon>Agaricomycotina</taxon>
        <taxon>Agaricomycetes</taxon>
        <taxon>Russulales</taxon>
        <taxon>Russulaceae</taxon>
        <taxon>Russula</taxon>
    </lineage>
</organism>
<evidence type="ECO:0000313" key="1">
    <source>
        <dbReference type="EMBL" id="KAI9509706.1"/>
    </source>
</evidence>
<name>A0ACC0UDW9_9AGAM</name>